<evidence type="ECO:0000313" key="1">
    <source>
        <dbReference type="EMBL" id="SEG74828.1"/>
    </source>
</evidence>
<gene>
    <name evidence="1" type="ORF">SAMN04488244_1511</name>
</gene>
<reference evidence="2" key="1">
    <citation type="submission" date="2016-10" db="EMBL/GenBank/DDBJ databases">
        <authorList>
            <person name="Varghese N."/>
            <person name="Submissions S."/>
        </authorList>
    </citation>
    <scope>NUCLEOTIDE SEQUENCE [LARGE SCALE GENOMIC DNA]</scope>
    <source>
        <strain evidence="2">CGMCC 1.7062</strain>
    </source>
</reference>
<dbReference type="EMBL" id="FNVG01000051">
    <property type="protein sequence ID" value="SEG74828.1"/>
    <property type="molecule type" value="Genomic_DNA"/>
</dbReference>
<accession>A0A1H6CPI6</accession>
<proteinExistence type="predicted"/>
<evidence type="ECO:0000313" key="2">
    <source>
        <dbReference type="Proteomes" id="UP000236721"/>
    </source>
</evidence>
<sequence>MSWMSHSWCEISFFKEMTEYWRQRKYRHLHLSRHLHASEDLSKRVTTPSGLTFAQRIKAKL</sequence>
<organism evidence="1 2">
    <name type="scientific">Vibrio hangzhouensis</name>
    <dbReference type="NCBI Taxonomy" id="462991"/>
    <lineage>
        <taxon>Bacteria</taxon>
        <taxon>Pseudomonadati</taxon>
        <taxon>Pseudomonadota</taxon>
        <taxon>Gammaproteobacteria</taxon>
        <taxon>Vibrionales</taxon>
        <taxon>Vibrionaceae</taxon>
        <taxon>Vibrio</taxon>
    </lineage>
</organism>
<dbReference type="AlphaFoldDB" id="A0A1H6CPI6"/>
<protein>
    <submittedName>
        <fullName evidence="1">Uncharacterized protein</fullName>
    </submittedName>
</protein>
<dbReference type="Proteomes" id="UP000236721">
    <property type="component" value="Unassembled WGS sequence"/>
</dbReference>
<keyword evidence="2" id="KW-1185">Reference proteome</keyword>
<name>A0A1H6CPI6_9VIBR</name>